<keyword evidence="4 10" id="KW-1003">Cell membrane</keyword>
<comment type="subcellular location">
    <subcellularLocation>
        <location evidence="1 10">Cell inner membrane</location>
        <topology evidence="1 10">Single-pass membrane protein</topology>
        <orientation evidence="1 10">Periplasmic side</orientation>
    </subcellularLocation>
</comment>
<evidence type="ECO:0000256" key="6">
    <source>
        <dbReference type="ARBA" id="ARBA00022692"/>
    </source>
</evidence>
<dbReference type="InterPro" id="IPR003538">
    <property type="entry name" value="TonB"/>
</dbReference>
<organism evidence="13 14">
    <name type="scientific">Vibrio proteolyticus NBRC 13287</name>
    <dbReference type="NCBI Taxonomy" id="1219065"/>
    <lineage>
        <taxon>Bacteria</taxon>
        <taxon>Pseudomonadati</taxon>
        <taxon>Pseudomonadota</taxon>
        <taxon>Gammaproteobacteria</taxon>
        <taxon>Vibrionales</taxon>
        <taxon>Vibrionaceae</taxon>
        <taxon>Vibrio</taxon>
    </lineage>
</organism>
<evidence type="ECO:0000256" key="9">
    <source>
        <dbReference type="ARBA" id="ARBA00023136"/>
    </source>
</evidence>
<comment type="caution">
    <text evidence="13">The sequence shown here is derived from an EMBL/GenBank/DDBJ whole genome shotgun (WGS) entry which is preliminary data.</text>
</comment>
<dbReference type="FunFam" id="3.30.1150.10:FF:000006">
    <property type="entry name" value="Protein TonB"/>
    <property type="match status" value="1"/>
</dbReference>
<sequence length="206" mass="22931">MRRVLIALPVAFGVTMALFSFMAWMVDNSQRKAPDATEALSFNMVMVENEQQTQRRQRSLPEPPEKPEVLPQTEVTRSTSSVEQAKPMSSLQPMGLDTAVEGVAVSAPQFGGFGVTQQVMPLYRVEPRYPPRAQKRRLEGTVVLSFTIDASGRTTDIKVVSANPEGVFEREAIRALTKWKYQPQMVDGEGVAQPGQTVNIEFKMDK</sequence>
<dbReference type="InterPro" id="IPR037682">
    <property type="entry name" value="TonB_C"/>
</dbReference>
<protein>
    <recommendedName>
        <fullName evidence="10">Protein TonB</fullName>
    </recommendedName>
</protein>
<keyword evidence="7 10" id="KW-0653">Protein transport</keyword>
<dbReference type="InterPro" id="IPR006260">
    <property type="entry name" value="TonB/TolA_C"/>
</dbReference>
<dbReference type="GO" id="GO:0055085">
    <property type="term" value="P:transmembrane transport"/>
    <property type="evidence" value="ECO:0007669"/>
    <property type="project" value="InterPro"/>
</dbReference>
<evidence type="ECO:0000256" key="1">
    <source>
        <dbReference type="ARBA" id="ARBA00004383"/>
    </source>
</evidence>
<dbReference type="GO" id="GO:0015031">
    <property type="term" value="P:protein transport"/>
    <property type="evidence" value="ECO:0007669"/>
    <property type="project" value="UniProtKB-UniRule"/>
</dbReference>
<evidence type="ECO:0000313" key="13">
    <source>
        <dbReference type="EMBL" id="GAD65383.1"/>
    </source>
</evidence>
<evidence type="ECO:0000259" key="12">
    <source>
        <dbReference type="PROSITE" id="PS52015"/>
    </source>
</evidence>
<dbReference type="eggNOG" id="COG0810">
    <property type="taxonomic scope" value="Bacteria"/>
</dbReference>
<dbReference type="GO" id="GO:0030288">
    <property type="term" value="C:outer membrane-bounded periplasmic space"/>
    <property type="evidence" value="ECO:0007669"/>
    <property type="project" value="InterPro"/>
</dbReference>
<keyword evidence="14" id="KW-1185">Reference proteome</keyword>
<dbReference type="AlphaFoldDB" id="U3BF82"/>
<evidence type="ECO:0000256" key="3">
    <source>
        <dbReference type="ARBA" id="ARBA00022448"/>
    </source>
</evidence>
<feature type="region of interest" description="Disordered" evidence="11">
    <location>
        <begin position="50"/>
        <end position="89"/>
    </location>
</feature>
<evidence type="ECO:0000313" key="14">
    <source>
        <dbReference type="Proteomes" id="UP000016570"/>
    </source>
</evidence>
<keyword evidence="6 10" id="KW-0812">Transmembrane</keyword>
<evidence type="ECO:0000256" key="2">
    <source>
        <dbReference type="ARBA" id="ARBA00006555"/>
    </source>
</evidence>
<evidence type="ECO:0000256" key="11">
    <source>
        <dbReference type="SAM" id="MobiDB-lite"/>
    </source>
</evidence>
<dbReference type="PANTHER" id="PTHR33446:SF14">
    <property type="entry name" value="PROTEIN TONB"/>
    <property type="match status" value="1"/>
</dbReference>
<evidence type="ECO:0000256" key="4">
    <source>
        <dbReference type="ARBA" id="ARBA00022475"/>
    </source>
</evidence>
<keyword evidence="9 10" id="KW-0472">Membrane</keyword>
<dbReference type="InterPro" id="IPR051045">
    <property type="entry name" value="TonB-dependent_transducer"/>
</dbReference>
<keyword evidence="8 10" id="KW-1133">Transmembrane helix</keyword>
<dbReference type="GO" id="GO:0031992">
    <property type="term" value="F:energy transducer activity"/>
    <property type="evidence" value="ECO:0007669"/>
    <property type="project" value="InterPro"/>
</dbReference>
<keyword evidence="5 10" id="KW-0997">Cell inner membrane</keyword>
<comment type="function">
    <text evidence="10">Interacts with outer membrane receptor proteins that carry out high-affinity binding and energy dependent uptake into the periplasmic space of specific substrates. It could act to transduce energy from the cytoplasmic membrane to specific energy-requiring processes in the outer membrane, resulting in the release into the periplasm of ligands bound by these outer membrane proteins.</text>
</comment>
<keyword evidence="10" id="KW-0735">Signal-anchor</keyword>
<proteinExistence type="inferred from homology"/>
<feature type="domain" description="TonB C-terminal" evidence="12">
    <location>
        <begin position="114"/>
        <end position="206"/>
    </location>
</feature>
<evidence type="ECO:0000256" key="8">
    <source>
        <dbReference type="ARBA" id="ARBA00022989"/>
    </source>
</evidence>
<keyword evidence="3 10" id="KW-0813">Transport</keyword>
<dbReference type="STRING" id="1219065.VPR01S_01_01560"/>
<dbReference type="EMBL" id="BATJ01000001">
    <property type="protein sequence ID" value="GAD65383.1"/>
    <property type="molecule type" value="Genomic_DNA"/>
</dbReference>
<dbReference type="PRINTS" id="PR01374">
    <property type="entry name" value="TONBPROTEIN"/>
</dbReference>
<dbReference type="PROSITE" id="PS52015">
    <property type="entry name" value="TONB_CTD"/>
    <property type="match status" value="1"/>
</dbReference>
<reference evidence="13 14" key="1">
    <citation type="submission" date="2013-09" db="EMBL/GenBank/DDBJ databases">
        <title>Whole genome shotgun sequence of Vibrio proteolyticus NBRC 13287.</title>
        <authorList>
            <person name="Isaki S."/>
            <person name="Hosoyama A."/>
            <person name="Numata M."/>
            <person name="Hashimoto M."/>
            <person name="Hosoyama Y."/>
            <person name="Tsuchikane K."/>
            <person name="Noguchi M."/>
            <person name="Hirakata S."/>
            <person name="Ichikawa N."/>
            <person name="Ohji S."/>
            <person name="Yamazoe A."/>
            <person name="Fujita N."/>
        </authorList>
    </citation>
    <scope>NUCLEOTIDE SEQUENCE [LARGE SCALE GENOMIC DNA]</scope>
    <source>
        <strain evidence="13 14">NBRC 13287</strain>
    </source>
</reference>
<name>U3BF82_VIBPR</name>
<comment type="similarity">
    <text evidence="2 10">Belongs to the TonB family.</text>
</comment>
<dbReference type="PANTHER" id="PTHR33446">
    <property type="entry name" value="PROTEIN TONB-RELATED"/>
    <property type="match status" value="1"/>
</dbReference>
<dbReference type="SUPFAM" id="SSF74653">
    <property type="entry name" value="TolA/TonB C-terminal domain"/>
    <property type="match status" value="1"/>
</dbReference>
<dbReference type="GO" id="GO:0005886">
    <property type="term" value="C:plasma membrane"/>
    <property type="evidence" value="ECO:0007669"/>
    <property type="project" value="UniProtKB-SubCell"/>
</dbReference>
<feature type="compositionally biased region" description="Polar residues" evidence="11">
    <location>
        <begin position="73"/>
        <end position="89"/>
    </location>
</feature>
<evidence type="ECO:0000256" key="5">
    <source>
        <dbReference type="ARBA" id="ARBA00022519"/>
    </source>
</evidence>
<accession>U3BF82</accession>
<dbReference type="Proteomes" id="UP000016570">
    <property type="component" value="Unassembled WGS sequence"/>
</dbReference>
<dbReference type="RefSeq" id="WP_021703375.1">
    <property type="nucleotide sequence ID" value="NZ_BATJ01000001.1"/>
</dbReference>
<feature type="transmembrane region" description="Helical" evidence="10">
    <location>
        <begin position="6"/>
        <end position="26"/>
    </location>
</feature>
<gene>
    <name evidence="13" type="ORF">VPR01S_01_01560</name>
</gene>
<dbReference type="Pfam" id="PF03544">
    <property type="entry name" value="TonB_C"/>
    <property type="match status" value="1"/>
</dbReference>
<dbReference type="Gene3D" id="3.30.1150.10">
    <property type="match status" value="1"/>
</dbReference>
<evidence type="ECO:0000256" key="7">
    <source>
        <dbReference type="ARBA" id="ARBA00022927"/>
    </source>
</evidence>
<dbReference type="GO" id="GO:0015891">
    <property type="term" value="P:siderophore transport"/>
    <property type="evidence" value="ECO:0007669"/>
    <property type="project" value="InterPro"/>
</dbReference>
<evidence type="ECO:0000256" key="10">
    <source>
        <dbReference type="RuleBase" id="RU362123"/>
    </source>
</evidence>
<dbReference type="NCBIfam" id="TIGR01352">
    <property type="entry name" value="tonB_Cterm"/>
    <property type="match status" value="1"/>
</dbReference>